<dbReference type="InterPro" id="IPR001412">
    <property type="entry name" value="aa-tRNA-synth_I_CS"/>
</dbReference>
<proteinExistence type="inferred from homology"/>
<evidence type="ECO:0000313" key="15">
    <source>
        <dbReference type="Proteomes" id="UP000011081"/>
    </source>
</evidence>
<dbReference type="GO" id="GO:0005524">
    <property type="term" value="F:ATP binding"/>
    <property type="evidence" value="ECO:0007669"/>
    <property type="project" value="UniProtKB-KW"/>
</dbReference>
<keyword evidence="15" id="KW-1185">Reference proteome</keyword>
<dbReference type="GO" id="GO:0006431">
    <property type="term" value="P:methionyl-tRNA aminoacylation"/>
    <property type="evidence" value="ECO:0007669"/>
    <property type="project" value="EnsemblFungi"/>
</dbReference>
<dbReference type="GO" id="GO:0005829">
    <property type="term" value="C:cytosol"/>
    <property type="evidence" value="ECO:0007669"/>
    <property type="project" value="TreeGrafter"/>
</dbReference>
<dbReference type="InterPro" id="IPR041872">
    <property type="entry name" value="Anticodon_Met"/>
</dbReference>
<dbReference type="HOGENOM" id="CLU_009710_1_2_1"/>
<accession>L2GWN0</accession>
<dbReference type="InterPro" id="IPR023458">
    <property type="entry name" value="Met-tRNA_ligase_1"/>
</dbReference>
<keyword evidence="8 11" id="KW-0030">Aminoacyl-tRNA synthetase</keyword>
<dbReference type="VEuPathDB" id="MicrosporidiaDB:VCUG_00457"/>
<dbReference type="OMA" id="YMRMAGH"/>
<dbReference type="Pfam" id="PF19303">
    <property type="entry name" value="Anticodon_3"/>
    <property type="match status" value="1"/>
</dbReference>
<dbReference type="Pfam" id="PF09334">
    <property type="entry name" value="tRNA-synt_1g"/>
    <property type="match status" value="1"/>
</dbReference>
<dbReference type="InterPro" id="IPR029038">
    <property type="entry name" value="MetRS_Zn"/>
</dbReference>
<evidence type="ECO:0000259" key="13">
    <source>
        <dbReference type="Pfam" id="PF19303"/>
    </source>
</evidence>
<dbReference type="FunCoup" id="L2GWN0">
    <property type="interactions" value="201"/>
</dbReference>
<dbReference type="InterPro" id="IPR014758">
    <property type="entry name" value="Met-tRNA_synth"/>
</dbReference>
<evidence type="ECO:0000256" key="9">
    <source>
        <dbReference type="ARBA" id="ARBA00030904"/>
    </source>
</evidence>
<evidence type="ECO:0000256" key="2">
    <source>
        <dbReference type="ARBA" id="ARBA00005594"/>
    </source>
</evidence>
<dbReference type="GO" id="GO:1990825">
    <property type="term" value="F:sequence-specific mRNA binding"/>
    <property type="evidence" value="ECO:0007669"/>
    <property type="project" value="EnsemblFungi"/>
</dbReference>
<dbReference type="Proteomes" id="UP000011081">
    <property type="component" value="Unassembled WGS sequence"/>
</dbReference>
<dbReference type="GeneID" id="19878344"/>
<evidence type="ECO:0000256" key="5">
    <source>
        <dbReference type="ARBA" id="ARBA00022741"/>
    </source>
</evidence>
<dbReference type="SUPFAM" id="SSF52374">
    <property type="entry name" value="Nucleotidylyl transferase"/>
    <property type="match status" value="1"/>
</dbReference>
<dbReference type="Gene3D" id="1.10.730.10">
    <property type="entry name" value="Isoleucyl-tRNA Synthetase, Domain 1"/>
    <property type="match status" value="1"/>
</dbReference>
<evidence type="ECO:0000256" key="10">
    <source>
        <dbReference type="ARBA" id="ARBA00047364"/>
    </source>
</evidence>
<evidence type="ECO:0000256" key="1">
    <source>
        <dbReference type="ARBA" id="ARBA00004496"/>
    </source>
</evidence>
<dbReference type="InterPro" id="IPR009080">
    <property type="entry name" value="tRNAsynth_Ia_anticodon-bd"/>
</dbReference>
<dbReference type="EMBL" id="GL877408">
    <property type="protein sequence ID" value="ELA48034.1"/>
    <property type="molecule type" value="Genomic_DNA"/>
</dbReference>
<keyword evidence="6 11" id="KW-0067">ATP-binding</keyword>
<evidence type="ECO:0000313" key="14">
    <source>
        <dbReference type="EMBL" id="ELA48034.1"/>
    </source>
</evidence>
<evidence type="ECO:0000259" key="12">
    <source>
        <dbReference type="Pfam" id="PF09334"/>
    </source>
</evidence>
<evidence type="ECO:0000256" key="6">
    <source>
        <dbReference type="ARBA" id="ARBA00022840"/>
    </source>
</evidence>
<evidence type="ECO:0000256" key="7">
    <source>
        <dbReference type="ARBA" id="ARBA00022917"/>
    </source>
</evidence>
<dbReference type="AlphaFoldDB" id="L2GWN0"/>
<dbReference type="PRINTS" id="PR01041">
    <property type="entry name" value="TRNASYNTHMET"/>
</dbReference>
<comment type="similarity">
    <text evidence="2 11">Belongs to the class-I aminoacyl-tRNA synthetase family.</text>
</comment>
<evidence type="ECO:0000256" key="11">
    <source>
        <dbReference type="RuleBase" id="RU363039"/>
    </source>
</evidence>
<keyword evidence="7 11" id="KW-0648">Protein biosynthesis</keyword>
<reference evidence="15" key="1">
    <citation type="submission" date="2011-03" db="EMBL/GenBank/DDBJ databases">
        <title>The genome sequence of Vavraia culicis strain floridensis.</title>
        <authorList>
            <consortium name="The Broad Institute Genome Sequencing Platform"/>
            <person name="Cuomo C."/>
            <person name="Becnel J."/>
            <person name="Sanscrainte N."/>
            <person name="Young S.K."/>
            <person name="Zeng Q."/>
            <person name="Gargeya S."/>
            <person name="Fitzgerald M."/>
            <person name="Haas B."/>
            <person name="Abouelleil A."/>
            <person name="Alvarado L."/>
            <person name="Arachchi H.M."/>
            <person name="Berlin A."/>
            <person name="Chapman S.B."/>
            <person name="Gearin G."/>
            <person name="Goldberg J."/>
            <person name="Griggs A."/>
            <person name="Gujja S."/>
            <person name="Hansen M."/>
            <person name="Heiman D."/>
            <person name="Howarth C."/>
            <person name="Larimer J."/>
            <person name="Lui A."/>
            <person name="MacDonald P.J.P."/>
            <person name="McCowen C."/>
            <person name="Montmayeur A."/>
            <person name="Murphy C."/>
            <person name="Neiman D."/>
            <person name="Pearson M."/>
            <person name="Priest M."/>
            <person name="Roberts A."/>
            <person name="Saif S."/>
            <person name="Shea T."/>
            <person name="Sisk P."/>
            <person name="Stolte C."/>
            <person name="Sykes S."/>
            <person name="Wortman J."/>
            <person name="Nusbaum C."/>
            <person name="Birren B."/>
        </authorList>
    </citation>
    <scope>NUCLEOTIDE SEQUENCE [LARGE SCALE GENOMIC DNA]</scope>
    <source>
        <strain evidence="15">floridensis</strain>
    </source>
</reference>
<dbReference type="OrthoDB" id="5844513at2759"/>
<dbReference type="InterPro" id="IPR033911">
    <property type="entry name" value="MetRS_core"/>
</dbReference>
<dbReference type="GO" id="GO:0010494">
    <property type="term" value="C:cytoplasmic stress granule"/>
    <property type="evidence" value="ECO:0007669"/>
    <property type="project" value="EnsemblFungi"/>
</dbReference>
<name>L2GWN0_VAVCU</name>
<evidence type="ECO:0000256" key="4">
    <source>
        <dbReference type="ARBA" id="ARBA00022598"/>
    </source>
</evidence>
<gene>
    <name evidence="14" type="ORF">VCUG_00457</name>
</gene>
<feature type="domain" description="Methionyl-tRNA synthetase anticodon-binding" evidence="13">
    <location>
        <begin position="414"/>
        <end position="511"/>
    </location>
</feature>
<dbReference type="PANTHER" id="PTHR45765:SF1">
    <property type="entry name" value="METHIONINE--TRNA LIGASE, CYTOPLASMIC"/>
    <property type="match status" value="1"/>
</dbReference>
<dbReference type="SUPFAM" id="SSF57770">
    <property type="entry name" value="Methionyl-tRNA synthetase (MetRS), Zn-domain"/>
    <property type="match status" value="1"/>
</dbReference>
<sequence length="546" mass="62816">MSSTRKKVITAALPYVNNSPHLGNIIGCVLSADVYARFCRKSGEKVVFVSGTDDYGTATEIRARKDNTTCEEVVKCNRQIMTDVFDWFCIEFDYFGQTSNAVHSKVVQDVFHKIGDRIEEDVMQQYYCSRCEMFLADRYLTGTCSKCKCYGVQGDQCDACGILLKTEDIIDPECAICGERPQLRDTRHLFIKLNELAGDLRLKYEKNSPGWSKNAREIALQWLEKDLHKRCITRDLKWGVPVPGMNKVFYVWFDAVIGYLSFFKIHVERSENKEFESLKELEDEFRSYELVQFMGKDNAPFHTIILPAILDLVANKMSVTEYLMFENKKFSKSKQIGIFGSDLLHNEYGVCDLWRYYLVKIRPESKDSNFSLTDFLNSIADLQNNFGNLCNRVLKFIKNGMDGRVHFKGVLNSSTRQEFVKKINDLLSEYKDVMCHIKMKKGLTVLSEMCMVCNNFLQKAFDHKVEKEAKNDSFALVFSVIALLADLFEPFIPNICADLHQMCAIEPRTIGDELQILDEHSIGENVRPLFVPLSEEILENLKNKIK</sequence>
<evidence type="ECO:0000256" key="8">
    <source>
        <dbReference type="ARBA" id="ARBA00023146"/>
    </source>
</evidence>
<dbReference type="EC" id="6.1.1.10" evidence="3"/>
<organism evidence="14 15">
    <name type="scientific">Vavraia culicis (isolate floridensis)</name>
    <name type="common">Microsporidian parasite</name>
    <dbReference type="NCBI Taxonomy" id="948595"/>
    <lineage>
        <taxon>Eukaryota</taxon>
        <taxon>Fungi</taxon>
        <taxon>Fungi incertae sedis</taxon>
        <taxon>Microsporidia</taxon>
        <taxon>Pleistophoridae</taxon>
        <taxon>Vavraia</taxon>
    </lineage>
</organism>
<dbReference type="RefSeq" id="XP_008073479.1">
    <property type="nucleotide sequence ID" value="XM_008075288.1"/>
</dbReference>
<dbReference type="GO" id="GO:0004825">
    <property type="term" value="F:methionine-tRNA ligase activity"/>
    <property type="evidence" value="ECO:0007669"/>
    <property type="project" value="UniProtKB-EC"/>
</dbReference>
<dbReference type="InParanoid" id="L2GWN0"/>
<dbReference type="InterPro" id="IPR015413">
    <property type="entry name" value="Methionyl/Leucyl_tRNA_Synth"/>
</dbReference>
<protein>
    <recommendedName>
        <fullName evidence="3">methionine--tRNA ligase</fullName>
        <ecNumber evidence="3">6.1.1.10</ecNumber>
    </recommendedName>
    <alternativeName>
        <fullName evidence="9">Methionyl-tRNA synthetase</fullName>
    </alternativeName>
</protein>
<dbReference type="InterPro" id="IPR014729">
    <property type="entry name" value="Rossmann-like_a/b/a_fold"/>
</dbReference>
<dbReference type="GO" id="GO:0017101">
    <property type="term" value="C:aminoacyl-tRNA synthetase multienzyme complex"/>
    <property type="evidence" value="ECO:0007669"/>
    <property type="project" value="TreeGrafter"/>
</dbReference>
<comment type="catalytic activity">
    <reaction evidence="10">
        <text>tRNA(Met) + L-methionine + ATP = L-methionyl-tRNA(Met) + AMP + diphosphate</text>
        <dbReference type="Rhea" id="RHEA:13481"/>
        <dbReference type="Rhea" id="RHEA-COMP:9667"/>
        <dbReference type="Rhea" id="RHEA-COMP:9698"/>
        <dbReference type="ChEBI" id="CHEBI:30616"/>
        <dbReference type="ChEBI" id="CHEBI:33019"/>
        <dbReference type="ChEBI" id="CHEBI:57844"/>
        <dbReference type="ChEBI" id="CHEBI:78442"/>
        <dbReference type="ChEBI" id="CHEBI:78530"/>
        <dbReference type="ChEBI" id="CHEBI:456215"/>
        <dbReference type="EC" id="6.1.1.10"/>
    </reaction>
</comment>
<dbReference type="SUPFAM" id="SSF47323">
    <property type="entry name" value="Anticodon-binding domain of a subclass of class I aminoacyl-tRNA synthetases"/>
    <property type="match status" value="1"/>
</dbReference>
<dbReference type="PANTHER" id="PTHR45765">
    <property type="entry name" value="METHIONINE--TRNA LIGASE"/>
    <property type="match status" value="1"/>
</dbReference>
<dbReference type="NCBIfam" id="TIGR00398">
    <property type="entry name" value="metG"/>
    <property type="match status" value="1"/>
</dbReference>
<keyword evidence="5 11" id="KW-0547">Nucleotide-binding</keyword>
<dbReference type="CDD" id="cd00814">
    <property type="entry name" value="MetRS_core"/>
    <property type="match status" value="1"/>
</dbReference>
<dbReference type="Gene3D" id="2.20.28.20">
    <property type="entry name" value="Methionyl-tRNA synthetase, Zn-domain"/>
    <property type="match status" value="1"/>
</dbReference>
<evidence type="ECO:0000256" key="3">
    <source>
        <dbReference type="ARBA" id="ARBA00012838"/>
    </source>
</evidence>
<dbReference type="PROSITE" id="PS00178">
    <property type="entry name" value="AA_TRNA_LIGASE_I"/>
    <property type="match status" value="1"/>
</dbReference>
<keyword evidence="4 11" id="KW-0436">Ligase</keyword>
<comment type="subcellular location">
    <subcellularLocation>
        <location evidence="1">Cytoplasm</location>
    </subcellularLocation>
</comment>
<dbReference type="Gene3D" id="3.40.50.620">
    <property type="entry name" value="HUPs"/>
    <property type="match status" value="1"/>
</dbReference>
<dbReference type="STRING" id="948595.L2GWN0"/>
<dbReference type="GO" id="GO:0017102">
    <property type="term" value="C:methionyl glutamyl tRNA synthetase complex"/>
    <property type="evidence" value="ECO:0007669"/>
    <property type="project" value="EnsemblFungi"/>
</dbReference>
<feature type="domain" description="Methionyl/Leucyl tRNA synthetase" evidence="12">
    <location>
        <begin position="8"/>
        <end position="394"/>
    </location>
</feature>